<dbReference type="Gene3D" id="1.10.12.10">
    <property type="entry name" value="Lyase 2-enoyl-coa Hydratase, Chain A, domain 2"/>
    <property type="match status" value="1"/>
</dbReference>
<dbReference type="InterPro" id="IPR001753">
    <property type="entry name" value="Enoyl-CoA_hydra/iso"/>
</dbReference>
<dbReference type="GO" id="GO:0004300">
    <property type="term" value="F:enoyl-CoA hydratase activity"/>
    <property type="evidence" value="ECO:0007669"/>
    <property type="project" value="UniProtKB-EC"/>
</dbReference>
<dbReference type="PROSITE" id="PS00166">
    <property type="entry name" value="ENOYL_COA_HYDRATASE"/>
    <property type="match status" value="1"/>
</dbReference>
<dbReference type="PATRIC" id="fig|1473.5.peg.1264"/>
<dbReference type="InterPro" id="IPR014748">
    <property type="entry name" value="Enoyl-CoA_hydra_C"/>
</dbReference>
<dbReference type="OrthoDB" id="9775794at2"/>
<reference evidence="5" key="1">
    <citation type="submission" date="2015-07" db="EMBL/GenBank/DDBJ databases">
        <title>Fjat-10053 dsm26.</title>
        <authorList>
            <person name="Liu B."/>
            <person name="Wang J."/>
            <person name="Zhu Y."/>
            <person name="Liu G."/>
            <person name="Chen Q."/>
            <person name="Chen Z."/>
            <person name="Lan J."/>
            <person name="Che J."/>
            <person name="Ge C."/>
            <person name="Shi H."/>
            <person name="Pan Z."/>
            <person name="Liu X."/>
        </authorList>
    </citation>
    <scope>NUCLEOTIDE SEQUENCE [LARGE SCALE GENOMIC DNA]</scope>
    <source>
        <strain evidence="5">DSM 26</strain>
    </source>
</reference>
<dbReference type="FunFam" id="3.90.226.10:FF:000009">
    <property type="entry name" value="Carnitinyl-CoA dehydratase"/>
    <property type="match status" value="1"/>
</dbReference>
<dbReference type="EMBL" id="LGTO01000007">
    <property type="protein sequence ID" value="KNE19464.1"/>
    <property type="molecule type" value="Genomic_DNA"/>
</dbReference>
<dbReference type="Gene3D" id="3.90.226.10">
    <property type="entry name" value="2-enoyl-CoA Hydratase, Chain A, domain 1"/>
    <property type="match status" value="1"/>
</dbReference>
<organism evidence="4 5">
    <name type="scientific">Virgibacillus pantothenticus</name>
    <dbReference type="NCBI Taxonomy" id="1473"/>
    <lineage>
        <taxon>Bacteria</taxon>
        <taxon>Bacillati</taxon>
        <taxon>Bacillota</taxon>
        <taxon>Bacilli</taxon>
        <taxon>Bacillales</taxon>
        <taxon>Bacillaceae</taxon>
        <taxon>Virgibacillus</taxon>
    </lineage>
</organism>
<dbReference type="GeneID" id="66871532"/>
<dbReference type="AlphaFoldDB" id="A0A0L0QLQ4"/>
<comment type="caution">
    <text evidence="4">The sequence shown here is derived from an EMBL/GenBank/DDBJ whole genome shotgun (WGS) entry which is preliminary data.</text>
</comment>
<dbReference type="FunFam" id="1.10.12.10:FF:000001">
    <property type="entry name" value="Probable enoyl-CoA hydratase, mitochondrial"/>
    <property type="match status" value="1"/>
</dbReference>
<dbReference type="SUPFAM" id="SSF52096">
    <property type="entry name" value="ClpP/crotonase"/>
    <property type="match status" value="1"/>
</dbReference>
<protein>
    <submittedName>
        <fullName evidence="4">Enoyl-CoA hydratase</fullName>
        <ecNumber evidence="4">4.2.1.17</ecNumber>
    </submittedName>
</protein>
<evidence type="ECO:0000313" key="5">
    <source>
        <dbReference type="Proteomes" id="UP000036780"/>
    </source>
</evidence>
<dbReference type="GO" id="GO:0006635">
    <property type="term" value="P:fatty acid beta-oxidation"/>
    <property type="evidence" value="ECO:0007669"/>
    <property type="project" value="TreeGrafter"/>
</dbReference>
<keyword evidence="5" id="KW-1185">Reference proteome</keyword>
<dbReference type="Proteomes" id="UP000036780">
    <property type="component" value="Unassembled WGS sequence"/>
</dbReference>
<keyword evidence="2 4" id="KW-0456">Lyase</keyword>
<evidence type="ECO:0000256" key="2">
    <source>
        <dbReference type="ARBA" id="ARBA00023239"/>
    </source>
</evidence>
<sequence length="258" mass="28769">MNNYQFIKAWTDNGIGKLELQRPEVLNAINRSMVVEILAALRNFDQLEQVKVIVLSGAGRSFAAGADIKEMAEENAISMEMKNQFADWDKISLIKKPVIAAVHGFVLGGGFELALCADIVFAAASSKFGFPEVQLGVMPSAGGTVKLTKLMGKRKALEFLWTGNQLKAEEAKHWGIVNQVVPDELLLQETIAFAENLVKQPALSLRLIKDTVEKAEDLPIYEAMQYERKNFYLLFASEDQKEGMQAFMEKRSPHFKGK</sequence>
<name>A0A0L0QLQ4_VIRPA</name>
<comment type="similarity">
    <text evidence="1 3">Belongs to the enoyl-CoA hydratase/isomerase family.</text>
</comment>
<dbReference type="EC" id="4.2.1.17" evidence="4"/>
<dbReference type="PANTHER" id="PTHR11941:SF54">
    <property type="entry name" value="ENOYL-COA HYDRATASE, MITOCHONDRIAL"/>
    <property type="match status" value="1"/>
</dbReference>
<gene>
    <name evidence="4" type="ORF">AFK71_13315</name>
</gene>
<accession>A0A0L0QLQ4</accession>
<dbReference type="RefSeq" id="WP_050351998.1">
    <property type="nucleotide sequence ID" value="NZ_CP073011.1"/>
</dbReference>
<evidence type="ECO:0000256" key="3">
    <source>
        <dbReference type="RuleBase" id="RU003707"/>
    </source>
</evidence>
<dbReference type="InterPro" id="IPR029045">
    <property type="entry name" value="ClpP/crotonase-like_dom_sf"/>
</dbReference>
<dbReference type="CDD" id="cd06558">
    <property type="entry name" value="crotonase-like"/>
    <property type="match status" value="1"/>
</dbReference>
<evidence type="ECO:0000313" key="4">
    <source>
        <dbReference type="EMBL" id="KNE19464.1"/>
    </source>
</evidence>
<dbReference type="PANTHER" id="PTHR11941">
    <property type="entry name" value="ENOYL-COA HYDRATASE-RELATED"/>
    <property type="match status" value="1"/>
</dbReference>
<dbReference type="InterPro" id="IPR018376">
    <property type="entry name" value="Enoyl-CoA_hyd/isom_CS"/>
</dbReference>
<evidence type="ECO:0000256" key="1">
    <source>
        <dbReference type="ARBA" id="ARBA00005254"/>
    </source>
</evidence>
<proteinExistence type="inferred from homology"/>
<dbReference type="Pfam" id="PF00378">
    <property type="entry name" value="ECH_1"/>
    <property type="match status" value="1"/>
</dbReference>